<dbReference type="SUPFAM" id="SSF56219">
    <property type="entry name" value="DNase I-like"/>
    <property type="match status" value="1"/>
</dbReference>
<dbReference type="Pfam" id="PF03372">
    <property type="entry name" value="Exo_endo_phos"/>
    <property type="match status" value="1"/>
</dbReference>
<dbReference type="GO" id="GO:0003824">
    <property type="term" value="F:catalytic activity"/>
    <property type="evidence" value="ECO:0007669"/>
    <property type="project" value="InterPro"/>
</dbReference>
<accession>K6UMA3</accession>
<evidence type="ECO:0000313" key="3">
    <source>
        <dbReference type="EMBL" id="GAB77936.1"/>
    </source>
</evidence>
<protein>
    <recommendedName>
        <fullName evidence="2">Endonuclease/exonuclease/phosphatase domain-containing protein</fullName>
    </recommendedName>
</protein>
<name>K6UMA3_9MICO</name>
<dbReference type="Proteomes" id="UP000008495">
    <property type="component" value="Unassembled WGS sequence"/>
</dbReference>
<sequence>MAAGVGAGAYLVRKARSWLLGASAATVLLASTVWWWDLTGPVPMVQPLYPAVGVLAVMVLAVCAGVRYWRSAAAAGLALILYGTAMGPTVFPLTGTLAADPSTTGAKNLRVLAVNTEFGQIDVTALKHVVESRQADVVVLTEAGPQFVPHVRQAFRVRLPHDSGPTLGGAGGTIVFSRFPMKVLDAGNTDHTKPQQPVVRIEVEGRPVTLRGIHPRSPSSATKLPQWRSDLAELARWQRAQRGAVVMVGDFNSGWAHPAFREVAEGFDDALRVTGQGWEPTWPVHPQIPAFAQIDHVLSKGLGVRGAQVLRIPRTDHLAVFAELTVP</sequence>
<dbReference type="InterPro" id="IPR036691">
    <property type="entry name" value="Endo/exonu/phosph_ase_sf"/>
</dbReference>
<dbReference type="RefSeq" id="WP_006502688.1">
    <property type="nucleotide sequence ID" value="NZ_BAGZ01000008.1"/>
</dbReference>
<gene>
    <name evidence="3" type="ORF">AUCHE_08_01790</name>
</gene>
<dbReference type="eggNOG" id="COG3021">
    <property type="taxonomic scope" value="Bacteria"/>
</dbReference>
<dbReference type="STRING" id="100225.SAMN05421595_0447"/>
<reference evidence="3 4" key="1">
    <citation type="submission" date="2012-08" db="EMBL/GenBank/DDBJ databases">
        <title>Whole genome shotgun sequence of Austwickia chelonae NBRC 105200.</title>
        <authorList>
            <person name="Yoshida I."/>
            <person name="Hosoyama A."/>
            <person name="Tsuchikane K."/>
            <person name="Katsumata H."/>
            <person name="Ando Y."/>
            <person name="Ohji S."/>
            <person name="Hamada M."/>
            <person name="Tamura T."/>
            <person name="Yamazoe A."/>
            <person name="Yamazaki S."/>
            <person name="Fujita N."/>
        </authorList>
    </citation>
    <scope>NUCLEOTIDE SEQUENCE [LARGE SCALE GENOMIC DNA]</scope>
    <source>
        <strain evidence="3 4">NBRC 105200</strain>
    </source>
</reference>
<feature type="domain" description="Endonuclease/exonuclease/phosphatase" evidence="2">
    <location>
        <begin position="115"/>
        <end position="317"/>
    </location>
</feature>
<evidence type="ECO:0000256" key="1">
    <source>
        <dbReference type="SAM" id="Phobius"/>
    </source>
</evidence>
<comment type="caution">
    <text evidence="3">The sequence shown here is derived from an EMBL/GenBank/DDBJ whole genome shotgun (WGS) entry which is preliminary data.</text>
</comment>
<dbReference type="Gene3D" id="3.60.10.10">
    <property type="entry name" value="Endonuclease/exonuclease/phosphatase"/>
    <property type="match status" value="1"/>
</dbReference>
<keyword evidence="1" id="KW-0812">Transmembrane</keyword>
<evidence type="ECO:0000313" key="4">
    <source>
        <dbReference type="Proteomes" id="UP000008495"/>
    </source>
</evidence>
<dbReference type="AlphaFoldDB" id="K6UMA3"/>
<dbReference type="InterPro" id="IPR005135">
    <property type="entry name" value="Endo/exonuclease/phosphatase"/>
</dbReference>
<keyword evidence="4" id="KW-1185">Reference proteome</keyword>
<keyword evidence="1" id="KW-0472">Membrane</keyword>
<proteinExistence type="predicted"/>
<feature type="transmembrane region" description="Helical" evidence="1">
    <location>
        <begin position="48"/>
        <end position="66"/>
    </location>
</feature>
<organism evidence="3 4">
    <name type="scientific">Austwickia chelonae NBRC 105200</name>
    <dbReference type="NCBI Taxonomy" id="1184607"/>
    <lineage>
        <taxon>Bacteria</taxon>
        <taxon>Bacillati</taxon>
        <taxon>Actinomycetota</taxon>
        <taxon>Actinomycetes</taxon>
        <taxon>Micrococcales</taxon>
        <taxon>Dermatophilaceae</taxon>
        <taxon>Austwickia</taxon>
    </lineage>
</organism>
<dbReference type="EMBL" id="BAGZ01000008">
    <property type="protein sequence ID" value="GAB77936.1"/>
    <property type="molecule type" value="Genomic_DNA"/>
</dbReference>
<feature type="transmembrane region" description="Helical" evidence="1">
    <location>
        <begin position="18"/>
        <end position="36"/>
    </location>
</feature>
<feature type="transmembrane region" description="Helical" evidence="1">
    <location>
        <begin position="73"/>
        <end position="93"/>
    </location>
</feature>
<keyword evidence="1" id="KW-1133">Transmembrane helix</keyword>
<evidence type="ECO:0000259" key="2">
    <source>
        <dbReference type="Pfam" id="PF03372"/>
    </source>
</evidence>